<dbReference type="InterPro" id="IPR029044">
    <property type="entry name" value="Nucleotide-diphossugar_trans"/>
</dbReference>
<comment type="cofactor">
    <cofactor evidence="1">
        <name>Mg(2+)</name>
        <dbReference type="ChEBI" id="CHEBI:18420"/>
    </cofactor>
</comment>
<dbReference type="InterPro" id="IPR001173">
    <property type="entry name" value="Glyco_trans_2-like"/>
</dbReference>
<evidence type="ECO:0000256" key="2">
    <source>
        <dbReference type="ARBA" id="ARBA00006739"/>
    </source>
</evidence>
<evidence type="ECO:0000256" key="1">
    <source>
        <dbReference type="ARBA" id="ARBA00001946"/>
    </source>
</evidence>
<evidence type="ECO:0000313" key="7">
    <source>
        <dbReference type="EMBL" id="PIV70760.1"/>
    </source>
</evidence>
<keyword evidence="4" id="KW-0808">Transferase</keyword>
<evidence type="ECO:0000313" key="8">
    <source>
        <dbReference type="Proteomes" id="UP000228762"/>
    </source>
</evidence>
<name>A0A2M7EJM3_9BACT</name>
<evidence type="ECO:0000256" key="3">
    <source>
        <dbReference type="ARBA" id="ARBA00022676"/>
    </source>
</evidence>
<gene>
    <name evidence="7" type="ORF">COW57_03485</name>
</gene>
<dbReference type="SUPFAM" id="SSF53448">
    <property type="entry name" value="Nucleotide-diphospho-sugar transferases"/>
    <property type="match status" value="1"/>
</dbReference>
<protein>
    <recommendedName>
        <fullName evidence="6">Glycosyltransferase 2-like domain-containing protein</fullName>
    </recommendedName>
</protein>
<evidence type="ECO:0000259" key="6">
    <source>
        <dbReference type="Pfam" id="PF00535"/>
    </source>
</evidence>
<dbReference type="Proteomes" id="UP000228762">
    <property type="component" value="Unassembled WGS sequence"/>
</dbReference>
<comment type="similarity">
    <text evidence="2">Belongs to the glycosyltransferase 2 family.</text>
</comment>
<evidence type="ECO:0000256" key="5">
    <source>
        <dbReference type="ARBA" id="ARBA00022842"/>
    </source>
</evidence>
<dbReference type="PANTHER" id="PTHR48090:SF10">
    <property type="entry name" value="GLUCOSYL-3-PHOSPHOGLYCERATE SYNTHASE"/>
    <property type="match status" value="1"/>
</dbReference>
<reference evidence="8" key="1">
    <citation type="submission" date="2017-09" db="EMBL/GenBank/DDBJ databases">
        <title>Depth-based differentiation of microbial function through sediment-hosted aquifers and enrichment of novel symbionts in the deep terrestrial subsurface.</title>
        <authorList>
            <person name="Probst A.J."/>
            <person name="Ladd B."/>
            <person name="Jarett J.K."/>
            <person name="Geller-Mcgrath D.E."/>
            <person name="Sieber C.M.K."/>
            <person name="Emerson J.B."/>
            <person name="Anantharaman K."/>
            <person name="Thomas B.C."/>
            <person name="Malmstrom R."/>
            <person name="Stieglmeier M."/>
            <person name="Klingl A."/>
            <person name="Woyke T."/>
            <person name="Ryan C.M."/>
            <person name="Banfield J.F."/>
        </authorList>
    </citation>
    <scope>NUCLEOTIDE SEQUENCE [LARGE SCALE GENOMIC DNA]</scope>
</reference>
<dbReference type="EMBL" id="PFEV01000162">
    <property type="protein sequence ID" value="PIV70760.1"/>
    <property type="molecule type" value="Genomic_DNA"/>
</dbReference>
<evidence type="ECO:0000256" key="4">
    <source>
        <dbReference type="ARBA" id="ARBA00022679"/>
    </source>
</evidence>
<keyword evidence="3" id="KW-0328">Glycosyltransferase</keyword>
<dbReference type="Pfam" id="PF00535">
    <property type="entry name" value="Glycos_transf_2"/>
    <property type="match status" value="1"/>
</dbReference>
<dbReference type="GO" id="GO:0016757">
    <property type="term" value="F:glycosyltransferase activity"/>
    <property type="evidence" value="ECO:0007669"/>
    <property type="project" value="UniProtKB-KW"/>
</dbReference>
<dbReference type="AlphaFoldDB" id="A0A2M7EJM3"/>
<dbReference type="InterPro" id="IPR050256">
    <property type="entry name" value="Glycosyltransferase_2"/>
</dbReference>
<dbReference type="Gene3D" id="3.90.550.10">
    <property type="entry name" value="Spore Coat Polysaccharide Biosynthesis Protein SpsA, Chain A"/>
    <property type="match status" value="1"/>
</dbReference>
<keyword evidence="5" id="KW-0460">Magnesium</keyword>
<comment type="caution">
    <text evidence="7">The sequence shown here is derived from an EMBL/GenBank/DDBJ whole genome shotgun (WGS) entry which is preliminary data.</text>
</comment>
<organism evidence="7 8">
    <name type="scientific">Candidatus Roizmanbacteria bacterium CG17_big_fil_post_rev_8_21_14_2_50_39_7</name>
    <dbReference type="NCBI Taxonomy" id="1974858"/>
    <lineage>
        <taxon>Bacteria</taxon>
        <taxon>Candidatus Roizmaniibacteriota</taxon>
    </lineage>
</organism>
<accession>A0A2M7EJM3</accession>
<proteinExistence type="inferred from homology"/>
<sequence>MSVTCIVPFRNEKERIGEVLTQLLNVKNISEIICVDGASADGGSEYVQTHFPSVQLITLKENVGKTGTVQEGLKGAKGDYILFFDADLSGVVPQEVDTVLEAVLNDTSIDMVVFSRNTPRLITKINRFDLIYTGERILKKDDLLRILKEGVSQFQLEIAINTYMMGNNKRIFYFNASHVNLPKSGKFGLLSGIMEDLKMFWQVCSFDPINYFLQTFFFCKKKLPLNK</sequence>
<dbReference type="PANTHER" id="PTHR48090">
    <property type="entry name" value="UNDECAPRENYL-PHOSPHATE 4-DEOXY-4-FORMAMIDO-L-ARABINOSE TRANSFERASE-RELATED"/>
    <property type="match status" value="1"/>
</dbReference>
<feature type="domain" description="Glycosyltransferase 2-like" evidence="6">
    <location>
        <begin position="5"/>
        <end position="116"/>
    </location>
</feature>